<sequence>MDPNRQPYFPPPPGQPGIPPPFPPRPTDTATVGPYPVYSHGPFQPAHTAQSSQSVGNRSQHMYQPAYGAHPYHQGPSNSQNYSSGLTNRPGPTSHNLHSNISLPLNQPYSPPATYAHPSQGPAAAQSPSLSSALQQATSLFSDSQKVVQSCQDFKSKAKAKFTQYLSQTVTLSQSSYSPQAQYAQNYNHEFTTLPLSTTPVHTPGVQYHHSQPPQYQREDKKEAPATQPVQSTSYYPTPPQEQASPNISSPRPDAVTQQQDQHGQQAQQDPAAHDHVTKAQYVLEDNPFVALSSHATPHRDESSETAGLQQCASAVSPATCIPLVTSQKQPAGSQLHVYHGQEAAPRPLQVAQEPERRTALESHSSSSVKEIGINDSPTAQLSSRDSVASTPQSQVPTTVMDEISTQMGKVSVHEAPPLQSLHLGPGDEDYHEYKRAIPRVTDDGKPNTVAWECPEEREVEYETDWYHLPDIPSFLVCTHCLEMCLAHTPLESSFKRTREPRGRCRFNVPRITRLLLPECLERGNVTPLREFITARLDIQDCKGPSGADASAGIKWFKPLDDRLEGFISCEACYEDVVLATSFRHNFVPHDSPQPSDYIWACDICLPFINRSIVKFAKTGVDAWNDWVQVTAKHIALPDCDKGPVSSSSRRWMRLRGQRFPDFTICEKCFEQHVALTVLGKDFESIPHEPSVTGLDWMDVALGHRATEPVPYLCSTNSLPVAVSLTAAKDFQDINVLYQALETILSSPPCTEQGIVNGTWYTLAGGDYEGYDICSACHAAFITSFGLARFYQKCQSKDGGEAFLCSFERSAPRWLEHMNRHAEAVETGVWSRYSDFVRKFAGVPHCAKENLVGNRRWYGWDDCTICPECYVTFCAESSPGPGFTMEFNNDFVAEERMCCLYSPRMRQKWIEACQEGNADALVEFSRVRHGVWVQTVLQVRALRQMQDMQMMQAMHAGFMSVTYQGIESLKVVAGTTDGHEYGNSELGWHATQEGVTSAAYRNEMHAGMNQSNSAGTWMMIGQLLLQWQEFE</sequence>
<dbReference type="RefSeq" id="XP_022476272.1">
    <property type="nucleotide sequence ID" value="XM_022617258.1"/>
</dbReference>
<proteinExistence type="predicted"/>
<feature type="region of interest" description="Disordered" evidence="1">
    <location>
        <begin position="1"/>
        <end position="130"/>
    </location>
</feature>
<protein>
    <recommendedName>
        <fullName evidence="4">Integral membrane protein</fullName>
    </recommendedName>
</protein>
<dbReference type="EMBL" id="MJBS01000039">
    <property type="protein sequence ID" value="OHE99123.1"/>
    <property type="molecule type" value="Genomic_DNA"/>
</dbReference>
<feature type="compositionally biased region" description="Polar residues" evidence="1">
    <location>
        <begin position="228"/>
        <end position="250"/>
    </location>
</feature>
<dbReference type="Proteomes" id="UP000176998">
    <property type="component" value="Unassembled WGS sequence"/>
</dbReference>
<dbReference type="AlphaFoldDB" id="A0A1G4BCK7"/>
<name>A0A1G4BCK7_9PEZI</name>
<dbReference type="GeneID" id="34558768"/>
<reference evidence="2 3" key="1">
    <citation type="submission" date="2016-09" db="EMBL/GenBank/DDBJ databases">
        <authorList>
            <person name="Capua I."/>
            <person name="De Benedictis P."/>
            <person name="Joannis T."/>
            <person name="Lombin L.H."/>
            <person name="Cattoli G."/>
        </authorList>
    </citation>
    <scope>NUCLEOTIDE SEQUENCE [LARGE SCALE GENOMIC DNA]</scope>
    <source>
        <strain evidence="2 3">IMI 309357</strain>
    </source>
</reference>
<accession>A0A1G4BCK7</accession>
<evidence type="ECO:0000256" key="1">
    <source>
        <dbReference type="SAM" id="MobiDB-lite"/>
    </source>
</evidence>
<feature type="compositionally biased region" description="Polar residues" evidence="1">
    <location>
        <begin position="47"/>
        <end position="62"/>
    </location>
</feature>
<evidence type="ECO:0000313" key="3">
    <source>
        <dbReference type="Proteomes" id="UP000176998"/>
    </source>
</evidence>
<gene>
    <name evidence="2" type="ORF">CORC01_05616</name>
</gene>
<dbReference type="OrthoDB" id="5324692at2759"/>
<comment type="caution">
    <text evidence="2">The sequence shown here is derived from an EMBL/GenBank/DDBJ whole genome shotgun (WGS) entry which is preliminary data.</text>
</comment>
<evidence type="ECO:0008006" key="4">
    <source>
        <dbReference type="Google" id="ProtNLM"/>
    </source>
</evidence>
<keyword evidence="3" id="KW-1185">Reference proteome</keyword>
<feature type="compositionally biased region" description="Polar residues" evidence="1">
    <location>
        <begin position="75"/>
        <end position="108"/>
    </location>
</feature>
<organism evidence="2 3">
    <name type="scientific">Colletotrichum orchidophilum</name>
    <dbReference type="NCBI Taxonomy" id="1209926"/>
    <lineage>
        <taxon>Eukaryota</taxon>
        <taxon>Fungi</taxon>
        <taxon>Dikarya</taxon>
        <taxon>Ascomycota</taxon>
        <taxon>Pezizomycotina</taxon>
        <taxon>Sordariomycetes</taxon>
        <taxon>Hypocreomycetidae</taxon>
        <taxon>Glomerellales</taxon>
        <taxon>Glomerellaceae</taxon>
        <taxon>Colletotrichum</taxon>
    </lineage>
</organism>
<feature type="region of interest" description="Disordered" evidence="1">
    <location>
        <begin position="343"/>
        <end position="397"/>
    </location>
</feature>
<feature type="compositionally biased region" description="Low complexity" evidence="1">
    <location>
        <begin position="116"/>
        <end position="130"/>
    </location>
</feature>
<evidence type="ECO:0000313" key="2">
    <source>
        <dbReference type="EMBL" id="OHE99123.1"/>
    </source>
</evidence>
<feature type="region of interest" description="Disordered" evidence="1">
    <location>
        <begin position="195"/>
        <end position="274"/>
    </location>
</feature>
<feature type="compositionally biased region" description="Low complexity" evidence="1">
    <location>
        <begin position="258"/>
        <end position="271"/>
    </location>
</feature>
<dbReference type="STRING" id="1209926.A0A1G4BCK7"/>
<feature type="compositionally biased region" description="Polar residues" evidence="1">
    <location>
        <begin position="376"/>
        <end position="397"/>
    </location>
</feature>
<feature type="compositionally biased region" description="Pro residues" evidence="1">
    <location>
        <begin position="8"/>
        <end position="26"/>
    </location>
</feature>